<dbReference type="NCBIfam" id="TIGR02937">
    <property type="entry name" value="sigma70-ECF"/>
    <property type="match status" value="1"/>
</dbReference>
<dbReference type="InterPro" id="IPR014284">
    <property type="entry name" value="RNA_pol_sigma-70_dom"/>
</dbReference>
<evidence type="ECO:0000313" key="8">
    <source>
        <dbReference type="EMBL" id="MEM0544049.1"/>
    </source>
</evidence>
<name>A0ABU9N8N0_9FLAO</name>
<dbReference type="SUPFAM" id="SSF88946">
    <property type="entry name" value="Sigma2 domain of RNA polymerase sigma factors"/>
    <property type="match status" value="1"/>
</dbReference>
<dbReference type="InterPro" id="IPR000838">
    <property type="entry name" value="RNA_pol_sigma70_ECF_CS"/>
</dbReference>
<protein>
    <recommendedName>
        <fullName evidence="6">RNA polymerase sigma factor</fullName>
    </recommendedName>
</protein>
<proteinExistence type="inferred from homology"/>
<dbReference type="Gene3D" id="1.10.1740.10">
    <property type="match status" value="1"/>
</dbReference>
<keyword evidence="4 6" id="KW-0238">DNA-binding</keyword>
<evidence type="ECO:0000256" key="5">
    <source>
        <dbReference type="ARBA" id="ARBA00023163"/>
    </source>
</evidence>
<keyword evidence="3 6" id="KW-0731">Sigma factor</keyword>
<evidence type="ECO:0000256" key="3">
    <source>
        <dbReference type="ARBA" id="ARBA00023082"/>
    </source>
</evidence>
<dbReference type="PANTHER" id="PTHR43133:SF8">
    <property type="entry name" value="RNA POLYMERASE SIGMA FACTOR HI_1459-RELATED"/>
    <property type="match status" value="1"/>
</dbReference>
<keyword evidence="9" id="KW-1185">Reference proteome</keyword>
<evidence type="ECO:0000256" key="2">
    <source>
        <dbReference type="ARBA" id="ARBA00023015"/>
    </source>
</evidence>
<feature type="domain" description="RNA polymerase sigma-70 region 2" evidence="7">
    <location>
        <begin position="33"/>
        <end position="93"/>
    </location>
</feature>
<dbReference type="SUPFAM" id="SSF88659">
    <property type="entry name" value="Sigma3 and sigma4 domains of RNA polymerase sigma factors"/>
    <property type="match status" value="1"/>
</dbReference>
<keyword evidence="2 6" id="KW-0805">Transcription regulation</keyword>
<evidence type="ECO:0000256" key="4">
    <source>
        <dbReference type="ARBA" id="ARBA00023125"/>
    </source>
</evidence>
<keyword evidence="5 6" id="KW-0804">Transcription</keyword>
<dbReference type="InterPro" id="IPR039425">
    <property type="entry name" value="RNA_pol_sigma-70-like"/>
</dbReference>
<dbReference type="InterPro" id="IPR007627">
    <property type="entry name" value="RNA_pol_sigma70_r2"/>
</dbReference>
<comment type="similarity">
    <text evidence="1 6">Belongs to the sigma-70 factor family. ECF subfamily.</text>
</comment>
<evidence type="ECO:0000256" key="1">
    <source>
        <dbReference type="ARBA" id="ARBA00010641"/>
    </source>
</evidence>
<evidence type="ECO:0000259" key="7">
    <source>
        <dbReference type="Pfam" id="PF04542"/>
    </source>
</evidence>
<dbReference type="InterPro" id="IPR013324">
    <property type="entry name" value="RNA_pol_sigma_r3/r4-like"/>
</dbReference>
<dbReference type="Pfam" id="PF04542">
    <property type="entry name" value="Sigma70_r2"/>
    <property type="match status" value="1"/>
</dbReference>
<evidence type="ECO:0000256" key="6">
    <source>
        <dbReference type="RuleBase" id="RU000716"/>
    </source>
</evidence>
<dbReference type="PROSITE" id="PS01063">
    <property type="entry name" value="SIGMA70_ECF"/>
    <property type="match status" value="1"/>
</dbReference>
<dbReference type="RefSeq" id="WP_342697213.1">
    <property type="nucleotide sequence ID" value="NZ_JBCGDO010000051.1"/>
</dbReference>
<dbReference type="InterPro" id="IPR013325">
    <property type="entry name" value="RNA_pol_sigma_r2"/>
</dbReference>
<accession>A0ABU9N8N0</accession>
<gene>
    <name evidence="8" type="ORF">WFZ85_15770</name>
</gene>
<dbReference type="PANTHER" id="PTHR43133">
    <property type="entry name" value="RNA POLYMERASE ECF-TYPE SIGMA FACTO"/>
    <property type="match status" value="1"/>
</dbReference>
<evidence type="ECO:0000313" key="9">
    <source>
        <dbReference type="Proteomes" id="UP001460072"/>
    </source>
</evidence>
<dbReference type="Proteomes" id="UP001460072">
    <property type="component" value="Unassembled WGS sequence"/>
</dbReference>
<organism evidence="8 9">
    <name type="scientific">Flavobacterium aureirubrum</name>
    <dbReference type="NCBI Taxonomy" id="3133147"/>
    <lineage>
        <taxon>Bacteria</taxon>
        <taxon>Pseudomonadati</taxon>
        <taxon>Bacteroidota</taxon>
        <taxon>Flavobacteriia</taxon>
        <taxon>Flavobacteriales</taxon>
        <taxon>Flavobacteriaceae</taxon>
        <taxon>Flavobacterium</taxon>
    </lineage>
</organism>
<reference evidence="8 9" key="1">
    <citation type="submission" date="2024-03" db="EMBL/GenBank/DDBJ databases">
        <title>Two novel species of the genus Flavobacterium exhibiting potentially degradation of complex polysaccharides.</title>
        <authorList>
            <person name="Lian X."/>
        </authorList>
    </citation>
    <scope>NUCLEOTIDE SEQUENCE [LARGE SCALE GENOMIC DNA]</scope>
    <source>
        <strain evidence="9">j3</strain>
    </source>
</reference>
<comment type="caution">
    <text evidence="8">The sequence shown here is derived from an EMBL/GenBank/DDBJ whole genome shotgun (WGS) entry which is preliminary data.</text>
</comment>
<sequence>MQNPFSSNYRDKSDNELIESAVNGSMAALESLIYRHQHFIYNIALKMVGNVQDAQDITQEVLIKIITKLSQFKKESNFRTWLYRITFNHFLQMKKSMSELATESFEVVEKQLDSIPSQALSLLEESEMRDEIEETKLACMNGMLLCLERDQRLVFILGELFNVNHDLGANLLNISKDNFRQKLSRARKDLYNFMNNKCGLIRKENPCRCAGKTKGFIKAGKVNPDNLQFNKDYLKTIQEVIGQKKDEYDDFVTENYAVIVTKHPFQEKEHKQIIFNRLINNESLNNLFGLKKIDDLSKKN</sequence>
<dbReference type="EMBL" id="JBCGDO010000051">
    <property type="protein sequence ID" value="MEM0544049.1"/>
    <property type="molecule type" value="Genomic_DNA"/>
</dbReference>